<dbReference type="EMBL" id="JAFITO010000017">
    <property type="protein sequence ID" value="MBN4068472.1"/>
    <property type="molecule type" value="Genomic_DNA"/>
</dbReference>
<keyword evidence="1" id="KW-1133">Transmembrane helix</keyword>
<proteinExistence type="predicted"/>
<organism evidence="3 4">
    <name type="scientific">Desulfotalea psychrophila</name>
    <dbReference type="NCBI Taxonomy" id="84980"/>
    <lineage>
        <taxon>Bacteria</taxon>
        <taxon>Pseudomonadati</taxon>
        <taxon>Thermodesulfobacteriota</taxon>
        <taxon>Desulfobulbia</taxon>
        <taxon>Desulfobulbales</taxon>
        <taxon>Desulfocapsaceae</taxon>
        <taxon>Desulfotalea</taxon>
    </lineage>
</organism>
<feature type="transmembrane region" description="Helical" evidence="1">
    <location>
        <begin position="73"/>
        <end position="92"/>
    </location>
</feature>
<protein>
    <submittedName>
        <fullName evidence="3">Methyl-accepting chemotaxis protein</fullName>
    </submittedName>
</protein>
<dbReference type="PROSITE" id="PS51257">
    <property type="entry name" value="PROKAR_LIPOPROTEIN"/>
    <property type="match status" value="1"/>
</dbReference>
<keyword evidence="4" id="KW-1185">Reference proteome</keyword>
<dbReference type="Proteomes" id="UP000717534">
    <property type="component" value="Unassembled WGS sequence"/>
</dbReference>
<dbReference type="Gene3D" id="6.10.340.10">
    <property type="match status" value="1"/>
</dbReference>
<evidence type="ECO:0000256" key="1">
    <source>
        <dbReference type="SAM" id="Phobius"/>
    </source>
</evidence>
<name>A0ABS3AV07_9BACT</name>
<dbReference type="InterPro" id="IPR003660">
    <property type="entry name" value="HAMP_dom"/>
</dbReference>
<reference evidence="3 4" key="1">
    <citation type="submission" date="2021-02" db="EMBL/GenBank/DDBJ databases">
        <title>Activity-based single-cell genomes from oceanic crustal fluid captures similar information to metagenomic and metatranscriptomic surveys with orders of magnitude less sampling.</title>
        <authorList>
            <person name="D'Angelo T.S."/>
            <person name="Orcutt B.N."/>
        </authorList>
    </citation>
    <scope>NUCLEOTIDE SEQUENCE [LARGE SCALE GENOMIC DNA]</scope>
    <source>
        <strain evidence="3">AH-315-G02</strain>
    </source>
</reference>
<feature type="domain" description="HAMP" evidence="2">
    <location>
        <begin position="94"/>
        <end position="146"/>
    </location>
</feature>
<comment type="caution">
    <text evidence="3">The sequence shown here is derived from an EMBL/GenBank/DDBJ whole genome shotgun (WGS) entry which is preliminary data.</text>
</comment>
<evidence type="ECO:0000313" key="3">
    <source>
        <dbReference type="EMBL" id="MBN4068472.1"/>
    </source>
</evidence>
<feature type="transmembrane region" description="Helical" evidence="1">
    <location>
        <begin position="21"/>
        <end position="43"/>
    </location>
</feature>
<evidence type="ECO:0000259" key="2">
    <source>
        <dbReference type="PROSITE" id="PS50885"/>
    </source>
</evidence>
<evidence type="ECO:0000313" key="4">
    <source>
        <dbReference type="Proteomes" id="UP000717534"/>
    </source>
</evidence>
<gene>
    <name evidence="3" type="ORF">JYU06_02975</name>
</gene>
<sequence length="201" mass="23279">MTRSSYKRRNYFIKKNFQGKLILGYFLFVVIGCLIFTVILALLSADSLTVVYQDNDLQIGQTPFMLVKQLLTANWIFLIAGSAFVVVAAMMITHRIAGPLFRLERAVDNMSRGQLNDIIYLREKDEGKELAEKLNQFNNRLSQDLRYMARQSRNIEDLLVQYSSLNPENSSFEDYDSLFNSIGRQNRAVLKIIEKYQLIDE</sequence>
<keyword evidence="1" id="KW-0472">Membrane</keyword>
<accession>A0ABS3AV07</accession>
<dbReference type="PROSITE" id="PS50885">
    <property type="entry name" value="HAMP"/>
    <property type="match status" value="1"/>
</dbReference>
<dbReference type="SUPFAM" id="SSF158472">
    <property type="entry name" value="HAMP domain-like"/>
    <property type="match status" value="1"/>
</dbReference>
<keyword evidence="1" id="KW-0812">Transmembrane</keyword>